<organism evidence="1 3">
    <name type="scientific">Neptunomonas phycophila</name>
    <dbReference type="NCBI Taxonomy" id="1572645"/>
    <lineage>
        <taxon>Bacteria</taxon>
        <taxon>Pseudomonadati</taxon>
        <taxon>Pseudomonadota</taxon>
        <taxon>Gammaproteobacteria</taxon>
        <taxon>Oceanospirillales</taxon>
        <taxon>Oceanospirillaceae</taxon>
        <taxon>Neptunomonas</taxon>
    </lineage>
</organism>
<reference evidence="1" key="1">
    <citation type="submission" date="2023-07" db="EMBL/GenBank/DDBJ databases">
        <title>Genome content predicts the carbon catabolic preferences of heterotrophic bacteria.</title>
        <authorList>
            <person name="Gralka M."/>
        </authorList>
    </citation>
    <scope>NUCLEOTIDE SEQUENCE</scope>
    <source>
        <strain evidence="2">5G01</strain>
        <strain evidence="1">I2M16</strain>
    </source>
</reference>
<dbReference type="EMBL" id="JAUOPG010000011">
    <property type="protein sequence ID" value="MDO6454993.1"/>
    <property type="molecule type" value="Genomic_DNA"/>
</dbReference>
<evidence type="ECO:0000313" key="1">
    <source>
        <dbReference type="EMBL" id="MDO6454993.1"/>
    </source>
</evidence>
<dbReference type="SUPFAM" id="SSF53098">
    <property type="entry name" value="Ribonuclease H-like"/>
    <property type="match status" value="1"/>
</dbReference>
<gene>
    <name evidence="1" type="ORF">Q4490_15590</name>
    <name evidence="2" type="ORF">Q8W30_13705</name>
</gene>
<name>A0AAW7XL27_9GAMM</name>
<evidence type="ECO:0000313" key="3">
    <source>
        <dbReference type="Proteomes" id="UP001169862"/>
    </source>
</evidence>
<accession>A0AAW7XL27</accession>
<evidence type="ECO:0000313" key="2">
    <source>
        <dbReference type="EMBL" id="MDP2523627.1"/>
    </source>
</evidence>
<dbReference type="InterPro" id="IPR012337">
    <property type="entry name" value="RNaseH-like_sf"/>
</dbReference>
<protein>
    <recommendedName>
        <fullName evidence="5">Exonuclease domain-containing protein</fullName>
    </recommendedName>
</protein>
<sequence>MFRHNAQNPPIILDIEASGLSEQSYPIEIGFYHSDTHCFCALIKPAHHWSYWSEEAETLHGLSRDIITRRGQSTREVAIELNHLLQGRTVFSDAWAVDSTWFNKLFYEAGVAPRFWLSSIETVMTEAMIDIWDETKQEVIADLCIPRHRASTDAKIIQATWLKAYSRTSEPEKLQA</sequence>
<proteinExistence type="predicted"/>
<evidence type="ECO:0000313" key="4">
    <source>
        <dbReference type="Proteomes" id="UP001177341"/>
    </source>
</evidence>
<dbReference type="InterPro" id="IPR036397">
    <property type="entry name" value="RNaseH_sf"/>
</dbReference>
<dbReference type="Gene3D" id="3.30.420.10">
    <property type="entry name" value="Ribonuclease H-like superfamily/Ribonuclease H"/>
    <property type="match status" value="1"/>
</dbReference>
<keyword evidence="4" id="KW-1185">Reference proteome</keyword>
<dbReference type="Proteomes" id="UP001177341">
    <property type="component" value="Unassembled WGS sequence"/>
</dbReference>
<dbReference type="GO" id="GO:0003676">
    <property type="term" value="F:nucleic acid binding"/>
    <property type="evidence" value="ECO:0007669"/>
    <property type="project" value="InterPro"/>
</dbReference>
<evidence type="ECO:0008006" key="5">
    <source>
        <dbReference type="Google" id="ProtNLM"/>
    </source>
</evidence>
<dbReference type="Proteomes" id="UP001169862">
    <property type="component" value="Unassembled WGS sequence"/>
</dbReference>
<dbReference type="EMBL" id="JAUYVO010000009">
    <property type="protein sequence ID" value="MDP2523627.1"/>
    <property type="molecule type" value="Genomic_DNA"/>
</dbReference>
<dbReference type="AlphaFoldDB" id="A0AAW7XL27"/>
<comment type="caution">
    <text evidence="1">The sequence shown here is derived from an EMBL/GenBank/DDBJ whole genome shotgun (WGS) entry which is preliminary data.</text>
</comment>
<dbReference type="RefSeq" id="WP_303496117.1">
    <property type="nucleotide sequence ID" value="NZ_JAUOPG010000011.1"/>
</dbReference>